<evidence type="ECO:0000256" key="4">
    <source>
        <dbReference type="ARBA" id="ARBA00022525"/>
    </source>
</evidence>
<feature type="domain" description="Saposin B-type" evidence="13">
    <location>
        <begin position="699"/>
        <end position="780"/>
    </location>
</feature>
<evidence type="ECO:0000256" key="10">
    <source>
        <dbReference type="ARBA" id="ARBA00037221"/>
    </source>
</evidence>
<proteinExistence type="evidence at transcript level"/>
<comment type="subcellular location">
    <subcellularLocation>
        <location evidence="1">Secreted</location>
        <location evidence="1">Extracellular space</location>
        <location evidence="1">Surface film</location>
    </subcellularLocation>
</comment>
<keyword evidence="3" id="KW-0767">Surface film</keyword>
<dbReference type="PRINTS" id="PR01797">
    <property type="entry name" value="SAPOSIN"/>
</dbReference>
<accession>A0A6F9DH12</accession>
<dbReference type="PROSITE" id="PS50015">
    <property type="entry name" value="SAP_B"/>
    <property type="match status" value="11"/>
</dbReference>
<keyword evidence="6" id="KW-0732">Signal</keyword>
<evidence type="ECO:0000256" key="5">
    <source>
        <dbReference type="ARBA" id="ARBA00022713"/>
    </source>
</evidence>
<dbReference type="InterPro" id="IPR008373">
    <property type="entry name" value="Saposin"/>
</dbReference>
<keyword evidence="4" id="KW-0964">Secreted</keyword>
<evidence type="ECO:0000256" key="9">
    <source>
        <dbReference type="ARBA" id="ARBA00023180"/>
    </source>
</evidence>
<comment type="function">
    <text evidence="10">Pulmonary surfactant-associated proteins promote alveolar stability by lowering the surface tension at the air-liquid interface in the peripheral air spaces. SP-B increases the collapse pressure of palmitic acid to nearly 70 millinewtons per meter.</text>
</comment>
<evidence type="ECO:0000259" key="13">
    <source>
        <dbReference type="PROSITE" id="PS50015"/>
    </source>
</evidence>
<evidence type="ECO:0000256" key="12">
    <source>
        <dbReference type="ARBA" id="ARBA00041785"/>
    </source>
</evidence>
<feature type="domain" description="Saposin B-type" evidence="13">
    <location>
        <begin position="589"/>
        <end position="671"/>
    </location>
</feature>
<dbReference type="EMBL" id="LR786416">
    <property type="protein sequence ID" value="CAB3260857.1"/>
    <property type="molecule type" value="mRNA"/>
</dbReference>
<evidence type="ECO:0000256" key="7">
    <source>
        <dbReference type="ARBA" id="ARBA00022737"/>
    </source>
</evidence>
<dbReference type="GO" id="GO:0005764">
    <property type="term" value="C:lysosome"/>
    <property type="evidence" value="ECO:0007669"/>
    <property type="project" value="InterPro"/>
</dbReference>
<evidence type="ECO:0000256" key="1">
    <source>
        <dbReference type="ARBA" id="ARBA00004364"/>
    </source>
</evidence>
<keyword evidence="7" id="KW-0677">Repeat</keyword>
<dbReference type="Pfam" id="PF03489">
    <property type="entry name" value="SapB_2"/>
    <property type="match status" value="5"/>
</dbReference>
<feature type="domain" description="Saposin B-type" evidence="13">
    <location>
        <begin position="875"/>
        <end position="956"/>
    </location>
</feature>
<evidence type="ECO:0000256" key="3">
    <source>
        <dbReference type="ARBA" id="ARBA00022439"/>
    </source>
</evidence>
<feature type="domain" description="Saposin B-type" evidence="13">
    <location>
        <begin position="787"/>
        <end position="868"/>
    </location>
</feature>
<feature type="domain" description="Saposin B-type" evidence="13">
    <location>
        <begin position="961"/>
        <end position="1042"/>
    </location>
</feature>
<feature type="domain" description="Saposin B-type" evidence="13">
    <location>
        <begin position="303"/>
        <end position="384"/>
    </location>
</feature>
<evidence type="ECO:0000313" key="14">
    <source>
        <dbReference type="EMBL" id="CAB3260857.1"/>
    </source>
</evidence>
<dbReference type="FunFam" id="1.10.225.10:FF:000002">
    <property type="entry name" value="prosaposin isoform X2"/>
    <property type="match status" value="3"/>
</dbReference>
<feature type="domain" description="Saposin B-type" evidence="13">
    <location>
        <begin position="497"/>
        <end position="583"/>
    </location>
</feature>
<feature type="domain" description="Saposin B-type" evidence="13">
    <location>
        <begin position="207"/>
        <end position="289"/>
    </location>
</feature>
<dbReference type="AlphaFoldDB" id="A0A6F9DH12"/>
<dbReference type="PANTHER" id="PTHR11480:SF3">
    <property type="entry name" value="BCDNA.GH08312"/>
    <property type="match status" value="1"/>
</dbReference>
<dbReference type="PANTHER" id="PTHR11480">
    <property type="entry name" value="SAPOSIN-RELATED"/>
    <property type="match status" value="1"/>
</dbReference>
<organism evidence="14">
    <name type="scientific">Phallusia mammillata</name>
    <dbReference type="NCBI Taxonomy" id="59560"/>
    <lineage>
        <taxon>Eukaryota</taxon>
        <taxon>Metazoa</taxon>
        <taxon>Chordata</taxon>
        <taxon>Tunicata</taxon>
        <taxon>Ascidiacea</taxon>
        <taxon>Phlebobranchia</taxon>
        <taxon>Ascidiidae</taxon>
        <taxon>Phallusia</taxon>
    </lineage>
</organism>
<dbReference type="GO" id="GO:0006665">
    <property type="term" value="P:sphingolipid metabolic process"/>
    <property type="evidence" value="ECO:0007669"/>
    <property type="project" value="InterPro"/>
</dbReference>
<evidence type="ECO:0000256" key="8">
    <source>
        <dbReference type="ARBA" id="ARBA00023157"/>
    </source>
</evidence>
<dbReference type="Gene3D" id="1.10.225.10">
    <property type="entry name" value="Saposin-like"/>
    <property type="match status" value="11"/>
</dbReference>
<protein>
    <recommendedName>
        <fullName evidence="11">Pulmonary surfactant-associated protein B</fullName>
    </recommendedName>
    <alternativeName>
        <fullName evidence="12">Pulmonary surfactant-associated proteolipid SPL(Phe)</fullName>
    </alternativeName>
</protein>
<feature type="domain" description="Saposin B-type" evidence="13">
    <location>
        <begin position="118"/>
        <end position="199"/>
    </location>
</feature>
<feature type="domain" description="Saposin B-type" evidence="13">
    <location>
        <begin position="1"/>
        <end position="73"/>
    </location>
</feature>
<dbReference type="InterPro" id="IPR008139">
    <property type="entry name" value="SaposinB_dom"/>
</dbReference>
<keyword evidence="5" id="KW-0305">Gaseous exchange</keyword>
<evidence type="ECO:0000256" key="2">
    <source>
        <dbReference type="ARBA" id="ARBA00011748"/>
    </source>
</evidence>
<dbReference type="GO" id="GO:0007585">
    <property type="term" value="P:respiratory gaseous exchange by respiratory system"/>
    <property type="evidence" value="ECO:0007669"/>
    <property type="project" value="UniProtKB-KW"/>
</dbReference>
<dbReference type="SUPFAM" id="SSF47862">
    <property type="entry name" value="Saposin"/>
    <property type="match status" value="9"/>
</dbReference>
<dbReference type="SMART" id="SM00741">
    <property type="entry name" value="SapB"/>
    <property type="match status" value="11"/>
</dbReference>
<dbReference type="Pfam" id="PF05184">
    <property type="entry name" value="SapB_1"/>
    <property type="match status" value="4"/>
</dbReference>
<reference evidence="14" key="1">
    <citation type="submission" date="2020-04" db="EMBL/GenBank/DDBJ databases">
        <authorList>
            <person name="Neveu A P."/>
        </authorList>
    </citation>
    <scope>NUCLEOTIDE SEQUENCE</scope>
    <source>
        <tissue evidence="14">Whole embryo</tissue>
    </source>
</reference>
<name>A0A6F9DH12_9ASCI</name>
<dbReference type="InterPro" id="IPR011001">
    <property type="entry name" value="Saposin-like"/>
</dbReference>
<dbReference type="InterPro" id="IPR008138">
    <property type="entry name" value="SapB_2"/>
</dbReference>
<comment type="subunit">
    <text evidence="2">Homodimer; disulfide-linked.</text>
</comment>
<dbReference type="InterPro" id="IPR051428">
    <property type="entry name" value="Sphingo_Act-Surfact_Prot"/>
</dbReference>
<evidence type="ECO:0000256" key="6">
    <source>
        <dbReference type="ARBA" id="ARBA00022729"/>
    </source>
</evidence>
<keyword evidence="9" id="KW-0325">Glycoprotein</keyword>
<dbReference type="GO" id="GO:0005576">
    <property type="term" value="C:extracellular region"/>
    <property type="evidence" value="ECO:0007669"/>
    <property type="project" value="UniProtKB-SubCell"/>
</dbReference>
<feature type="domain" description="Saposin B-type" evidence="13">
    <location>
        <begin position="390"/>
        <end position="472"/>
    </location>
</feature>
<gene>
    <name evidence="14" type="primary">LOC100176110-001</name>
</gene>
<dbReference type="FunFam" id="1.10.225.10:FF:000008">
    <property type="entry name" value="Pulmonary surfactant-associated protein B"/>
    <property type="match status" value="1"/>
</dbReference>
<keyword evidence="8" id="KW-1015">Disulfide bond</keyword>
<sequence length="1082" mass="118545">MKAVDNYLMQNGTQQEIEQGLMAICAKVPIEQLSQDCKKVVSENFVMIYDELLAIIGNADVVCSAIGLCSSSLMTDDNINDLVKRLPDLVKEALENNELPKAVPFLTIKHPSDKEPLMNKDCSDCQAFVKKVQTAITTDGTIKTKWTKLIESECKMLGPGIDELCSQTVADAMSILSELNGPDDVNSICDAIMMCGMGNTQALVTSDNDMCSDCKNFMDDWKNIIMHNKTIINKIVTKLAGLYCLQKPNYMRKQCTRYVAMVFETALNQVAHESSEEICEQIYFCDAQTGVKELTTSDEGVSSDKYCTDCTQFMTDLQSVAKNNASIISDITDLVKEQCDALGPDIADLCKQQIPKLVQSYLPIFGFLDVNLICSTILMCPAGGSNMPKPGDLCNDCIAFTQDWQAIAANNKSIISNLLNFVKSLYCDQMPPSLQAQCYQYAGKLKNQGIADLSKFDAETICSTVYLCLDKDETKNVENTVDVIEMEKLPEAEGVSDTGYCKDCTTFMKDLQGVAKNNQTIIDDLTNLIKEQCDSLGIGISEVDFVHKCKAEVPNLITNYLPQFEVIDVNLICSTILMCPSGSSMTPTAGDLCNDCVAFTKDWQMIIQNNKSIITELVQKIDTIVCAQIPEFLQGECHNAIQTAETNVINTLNTKDAMTICGTMYMCMSTEKPQDTAVINVQQSIRSSMEVVEDQKSTDIVTCALCKIVIHELDKMLQGNTTEAAVVAALDKVCSFLSEDISEECKKFVNTYGEEVIDMIINEVESGLICTKIALCSAAEKVNKVSDNTACELCEVIATELDNLLTENSTEDDIITAVEKVCSILPSADQDACKLLIEQYGKEIINYLAKQLSPKTLCSDLGLCTSSVAKKGSQDSAVCEICEIVAEELDHLLSGKSTEKEIIDAVEKVCDILPSKYKKECDTLIQTYGDEIIQLLVKFVSPKALCMTLKLCPSAQVKVSASATCEICEAVASELEKVVTENSTENEIIDAVKQICKALPDSIKQECSELIDMYGAQIINLLIGKVPPEKICSSLGLCTGVKVSASTTCEICEAVDSELEKVVTENSTEVISTSLCFVDFLF</sequence>
<dbReference type="GO" id="GO:0016020">
    <property type="term" value="C:membrane"/>
    <property type="evidence" value="ECO:0007669"/>
    <property type="project" value="GOC"/>
</dbReference>
<evidence type="ECO:0000256" key="11">
    <source>
        <dbReference type="ARBA" id="ARBA00041094"/>
    </source>
</evidence>
<dbReference type="InterPro" id="IPR007856">
    <property type="entry name" value="SapB_1"/>
</dbReference>